<keyword evidence="1" id="KW-0472">Membrane</keyword>
<feature type="transmembrane region" description="Helical" evidence="1">
    <location>
        <begin position="20"/>
        <end position="41"/>
    </location>
</feature>
<evidence type="ECO:0000313" key="2">
    <source>
        <dbReference type="EMBL" id="GMG82551.1"/>
    </source>
</evidence>
<keyword evidence="1" id="KW-1133">Transmembrane helix</keyword>
<dbReference type="EMBL" id="BSYI01000011">
    <property type="protein sequence ID" value="GMG82551.1"/>
    <property type="molecule type" value="Genomic_DNA"/>
</dbReference>
<gene>
    <name evidence="2" type="ORF">LNKW23_17640</name>
</gene>
<reference evidence="2 3" key="1">
    <citation type="submission" date="2023-04" db="EMBL/GenBank/DDBJ databases">
        <title>Marinoamorphus aggregata gen. nov., sp. Nov., isolate from tissue of brittle star Ophioplocus japonicus.</title>
        <authorList>
            <person name="Kawano K."/>
            <person name="Sawayama S."/>
            <person name="Nakagawa S."/>
        </authorList>
    </citation>
    <scope>NUCLEOTIDE SEQUENCE [LARGE SCALE GENOMIC DNA]</scope>
    <source>
        <strain evidence="2 3">NKW23</strain>
    </source>
</reference>
<name>A0ABQ6LPV0_9RHOB</name>
<keyword evidence="1" id="KW-0812">Transmembrane</keyword>
<proteinExistence type="predicted"/>
<feature type="transmembrane region" description="Helical" evidence="1">
    <location>
        <begin position="61"/>
        <end position="82"/>
    </location>
</feature>
<evidence type="ECO:0000256" key="1">
    <source>
        <dbReference type="SAM" id="Phobius"/>
    </source>
</evidence>
<dbReference type="Proteomes" id="UP001239909">
    <property type="component" value="Unassembled WGS sequence"/>
</dbReference>
<comment type="caution">
    <text evidence="2">The sequence shown here is derived from an EMBL/GenBank/DDBJ whole genome shotgun (WGS) entry which is preliminary data.</text>
</comment>
<accession>A0ABQ6LPV0</accession>
<evidence type="ECO:0000313" key="3">
    <source>
        <dbReference type="Proteomes" id="UP001239909"/>
    </source>
</evidence>
<keyword evidence="3" id="KW-1185">Reference proteome</keyword>
<sequence>MTGHPSQRPPRGHGTDPNRLIRYVGLAALEGVIAGWIFLMVLLRMDIGGLGSLVEGSADAAMALVILLMSFGVTFGFVGIAWKVMVMLPGQADHD</sequence>
<dbReference type="RefSeq" id="WP_285671335.1">
    <property type="nucleotide sequence ID" value="NZ_BSYI01000011.1"/>
</dbReference>
<organism evidence="2 3">
    <name type="scientific">Paralimibaculum aggregatum</name>
    <dbReference type="NCBI Taxonomy" id="3036245"/>
    <lineage>
        <taxon>Bacteria</taxon>
        <taxon>Pseudomonadati</taxon>
        <taxon>Pseudomonadota</taxon>
        <taxon>Alphaproteobacteria</taxon>
        <taxon>Rhodobacterales</taxon>
        <taxon>Paracoccaceae</taxon>
        <taxon>Paralimibaculum</taxon>
    </lineage>
</organism>
<protein>
    <submittedName>
        <fullName evidence="2">Uncharacterized protein</fullName>
    </submittedName>
</protein>